<name>A0A5K7ZJX2_9BACT</name>
<proteinExistence type="predicted"/>
<gene>
    <name evidence="1" type="ORF">DSCO28_08430</name>
</gene>
<organism evidence="1 2">
    <name type="scientific">Desulfosarcina ovata subsp. sediminis</name>
    <dbReference type="NCBI Taxonomy" id="885957"/>
    <lineage>
        <taxon>Bacteria</taxon>
        <taxon>Pseudomonadati</taxon>
        <taxon>Thermodesulfobacteriota</taxon>
        <taxon>Desulfobacteria</taxon>
        <taxon>Desulfobacterales</taxon>
        <taxon>Desulfosarcinaceae</taxon>
        <taxon>Desulfosarcina</taxon>
    </lineage>
</organism>
<protein>
    <submittedName>
        <fullName evidence="1">Uncharacterized protein</fullName>
    </submittedName>
</protein>
<evidence type="ECO:0000313" key="2">
    <source>
        <dbReference type="Proteomes" id="UP000425960"/>
    </source>
</evidence>
<reference evidence="1 2" key="1">
    <citation type="submission" date="2019-11" db="EMBL/GenBank/DDBJ databases">
        <title>Comparative genomics of hydrocarbon-degrading Desulfosarcina strains.</title>
        <authorList>
            <person name="Watanabe M."/>
            <person name="Kojima H."/>
            <person name="Fukui M."/>
        </authorList>
    </citation>
    <scope>NUCLEOTIDE SEQUENCE [LARGE SCALE GENOMIC DNA]</scope>
    <source>
        <strain evidence="1 2">28bB2T</strain>
    </source>
</reference>
<dbReference type="AlphaFoldDB" id="A0A5K7ZJX2"/>
<dbReference type="EMBL" id="AP021876">
    <property type="protein sequence ID" value="BBO80277.1"/>
    <property type="molecule type" value="Genomic_DNA"/>
</dbReference>
<evidence type="ECO:0000313" key="1">
    <source>
        <dbReference type="EMBL" id="BBO80277.1"/>
    </source>
</evidence>
<dbReference type="KEGG" id="dov:DSCO28_08430"/>
<accession>A0A5K7ZJX2</accession>
<dbReference type="Proteomes" id="UP000425960">
    <property type="component" value="Chromosome"/>
</dbReference>
<sequence length="80" mass="8450">MIRSGPGKRLAQLSFSTDNKNVHAILFPAFDENLVGVSPIEAPIPFVTHGFSAAVNQGGGKRLVTGQGRPTFEADKKIGS</sequence>